<dbReference type="OrthoDB" id="9758793at2"/>
<dbReference type="Pfam" id="PF14685">
    <property type="entry name" value="PDZ_Tricorn"/>
    <property type="match status" value="1"/>
</dbReference>
<dbReference type="Pfam" id="PF26549">
    <property type="entry name" value="Tricorn_N"/>
    <property type="match status" value="1"/>
</dbReference>
<dbReference type="CDD" id="cd07562">
    <property type="entry name" value="Peptidase_S41_TRI"/>
    <property type="match status" value="1"/>
</dbReference>
<dbReference type="SMART" id="SM00228">
    <property type="entry name" value="PDZ"/>
    <property type="match status" value="1"/>
</dbReference>
<evidence type="ECO:0000256" key="2">
    <source>
        <dbReference type="ARBA" id="ARBA00008524"/>
    </source>
</evidence>
<reference evidence="13" key="1">
    <citation type="journal article" date="2019" name="Genome Announc.">
        <title>Draft Genome Sequence of Pseudoalteromonas piscicida Strain 36Y ROTHPW, an Hypersaline Seawater Isolate from the South Coast of Sonora, Mexico.</title>
        <authorList>
            <person name="Sanchez-Diaz R."/>
            <person name="Molina-Garza Z.J."/>
            <person name="Cruz-Suarez L.E."/>
            <person name="Selvin J."/>
            <person name="Kiran G.S."/>
            <person name="Ibarra-Gamez J.C."/>
            <person name="Gomez-Gil B."/>
            <person name="Galaviz-Silva L."/>
        </authorList>
    </citation>
    <scope>NUCLEOTIDE SEQUENCE [LARGE SCALE GENOMIC DNA]</scope>
    <source>
        <strain evidence="13">36Y_RITHPW</strain>
    </source>
</reference>
<dbReference type="PANTHER" id="PTHR43253:SF1">
    <property type="entry name" value="TRICORN PROTEASE HOMOLOG 2-RELATED"/>
    <property type="match status" value="1"/>
</dbReference>
<dbReference type="InterPro" id="IPR005151">
    <property type="entry name" value="Tail-specific_protease"/>
</dbReference>
<dbReference type="Proteomes" id="UP000228621">
    <property type="component" value="Unassembled WGS sequence"/>
</dbReference>
<dbReference type="AlphaFoldDB" id="A0A2A5JUJ4"/>
<dbReference type="SMART" id="SM00245">
    <property type="entry name" value="TSPc"/>
    <property type="match status" value="1"/>
</dbReference>
<feature type="active site" description="Nucleophile" evidence="8">
    <location>
        <position position="982"/>
    </location>
</feature>
<evidence type="ECO:0000256" key="9">
    <source>
        <dbReference type="SAM" id="SignalP"/>
    </source>
</evidence>
<dbReference type="Pfam" id="PF14684">
    <property type="entry name" value="Tricorn_C1"/>
    <property type="match status" value="1"/>
</dbReference>
<organism evidence="12 13">
    <name type="scientific">Pseudoalteromonas piscicida</name>
    <dbReference type="NCBI Taxonomy" id="43662"/>
    <lineage>
        <taxon>Bacteria</taxon>
        <taxon>Pseudomonadati</taxon>
        <taxon>Pseudomonadota</taxon>
        <taxon>Gammaproteobacteria</taxon>
        <taxon>Alteromonadales</taxon>
        <taxon>Pseudoalteromonadaceae</taxon>
        <taxon>Pseudoalteromonas</taxon>
    </lineage>
</organism>
<keyword evidence="13" id="KW-1185">Reference proteome</keyword>
<dbReference type="GO" id="GO:0008236">
    <property type="term" value="F:serine-type peptidase activity"/>
    <property type="evidence" value="ECO:0007669"/>
    <property type="project" value="UniProtKB-UniRule"/>
</dbReference>
<evidence type="ECO:0000256" key="3">
    <source>
        <dbReference type="ARBA" id="ARBA00022490"/>
    </source>
</evidence>
<keyword evidence="9" id="KW-0732">Signal</keyword>
<comment type="function">
    <text evidence="7">Degrades oligopeptides.</text>
</comment>
<evidence type="ECO:0000259" key="10">
    <source>
        <dbReference type="SMART" id="SM00228"/>
    </source>
</evidence>
<keyword evidence="4 7" id="KW-0645">Protease</keyword>
<dbReference type="EC" id="3.4.21.-" evidence="7"/>
<dbReference type="Pfam" id="PF03572">
    <property type="entry name" value="Peptidase_S41"/>
    <property type="match status" value="1"/>
</dbReference>
<feature type="active site" description="Charge relay system" evidence="8">
    <location>
        <position position="1040"/>
    </location>
</feature>
<dbReference type="InterPro" id="IPR015943">
    <property type="entry name" value="WD40/YVTN_repeat-like_dom_sf"/>
</dbReference>
<dbReference type="Gene3D" id="3.30.750.44">
    <property type="match status" value="1"/>
</dbReference>
<dbReference type="Gene3D" id="2.130.10.10">
    <property type="entry name" value="YVTN repeat-like/Quinoprotein amine dehydrogenase"/>
    <property type="match status" value="1"/>
</dbReference>
<dbReference type="EMBL" id="NKHF01000022">
    <property type="protein sequence ID" value="PCK32999.1"/>
    <property type="molecule type" value="Genomic_DNA"/>
</dbReference>
<evidence type="ECO:0000256" key="8">
    <source>
        <dbReference type="PIRSR" id="PIRSR036421-1"/>
    </source>
</evidence>
<name>A0A2A5JUJ4_PSEO7</name>
<dbReference type="GO" id="GO:0005737">
    <property type="term" value="C:cytoplasm"/>
    <property type="evidence" value="ECO:0007669"/>
    <property type="project" value="UniProtKB-SubCell"/>
</dbReference>
<accession>A0A2A5JUJ4</accession>
<dbReference type="InterPro" id="IPR029045">
    <property type="entry name" value="ClpP/crotonase-like_dom_sf"/>
</dbReference>
<dbReference type="Gene3D" id="2.30.42.10">
    <property type="match status" value="1"/>
</dbReference>
<dbReference type="InterPro" id="IPR028204">
    <property type="entry name" value="Tricorn_C1"/>
</dbReference>
<evidence type="ECO:0000313" key="13">
    <source>
        <dbReference type="Proteomes" id="UP000228621"/>
    </source>
</evidence>
<dbReference type="GO" id="GO:0006508">
    <property type="term" value="P:proteolysis"/>
    <property type="evidence" value="ECO:0007669"/>
    <property type="project" value="UniProtKB-UniRule"/>
</dbReference>
<dbReference type="Pfam" id="PF26550">
    <property type="entry name" value="Tricorn_2nd"/>
    <property type="match status" value="1"/>
</dbReference>
<comment type="similarity">
    <text evidence="2 7">Belongs to the peptidase S41B family.</text>
</comment>
<dbReference type="SUPFAM" id="SSF50156">
    <property type="entry name" value="PDZ domain-like"/>
    <property type="match status" value="1"/>
</dbReference>
<dbReference type="SUPFAM" id="SSF52096">
    <property type="entry name" value="ClpP/crotonase"/>
    <property type="match status" value="1"/>
</dbReference>
<feature type="domain" description="PDZ" evidence="10">
    <location>
        <begin position="776"/>
        <end position="856"/>
    </location>
</feature>
<evidence type="ECO:0000313" key="12">
    <source>
        <dbReference type="EMBL" id="PCK32999.1"/>
    </source>
</evidence>
<evidence type="ECO:0000256" key="7">
    <source>
        <dbReference type="PIRNR" id="PIRNR036421"/>
    </source>
</evidence>
<dbReference type="InterPro" id="IPR029414">
    <property type="entry name" value="Tricorn_PDZ"/>
</dbReference>
<feature type="active site" description="Charge relay system" evidence="8">
    <location>
        <position position="759"/>
    </location>
</feature>
<keyword evidence="6 7" id="KW-0720">Serine protease</keyword>
<dbReference type="Gene3D" id="3.90.226.10">
    <property type="entry name" value="2-enoyl-CoA Hydratase, Chain A, domain 1"/>
    <property type="match status" value="1"/>
</dbReference>
<feature type="signal peptide" evidence="9">
    <location>
        <begin position="1"/>
        <end position="42"/>
    </location>
</feature>
<dbReference type="InterPro" id="IPR001478">
    <property type="entry name" value="PDZ"/>
</dbReference>
<dbReference type="SUPFAM" id="SSF69304">
    <property type="entry name" value="Tricorn protease N-terminal domain"/>
    <property type="match status" value="2"/>
</dbReference>
<feature type="chain" id="PRO_5013195892" description="Tricorn protease homolog" evidence="9">
    <location>
        <begin position="43"/>
        <end position="1093"/>
    </location>
</feature>
<dbReference type="PIRSF" id="PIRSF036421">
    <property type="entry name" value="Tricorn_protease"/>
    <property type="match status" value="1"/>
</dbReference>
<gene>
    <name evidence="12" type="ORF">CEX98_04280</name>
</gene>
<dbReference type="InterPro" id="IPR036034">
    <property type="entry name" value="PDZ_sf"/>
</dbReference>
<dbReference type="InterPro" id="IPR012393">
    <property type="entry name" value="Tricorn_protease"/>
</dbReference>
<evidence type="ECO:0000256" key="6">
    <source>
        <dbReference type="ARBA" id="ARBA00022825"/>
    </source>
</evidence>
<proteinExistence type="inferred from homology"/>
<evidence type="ECO:0000256" key="4">
    <source>
        <dbReference type="ARBA" id="ARBA00022670"/>
    </source>
</evidence>
<keyword evidence="3 7" id="KW-0963">Cytoplasm</keyword>
<protein>
    <recommendedName>
        <fullName evidence="7">Tricorn protease homolog</fullName>
        <ecNumber evidence="7">3.4.21.-</ecNumber>
    </recommendedName>
</protein>
<keyword evidence="5 7" id="KW-0378">Hydrolase</keyword>
<comment type="subcellular location">
    <subcellularLocation>
        <location evidence="1 7">Cytoplasm</location>
    </subcellularLocation>
</comment>
<evidence type="ECO:0000256" key="1">
    <source>
        <dbReference type="ARBA" id="ARBA00004496"/>
    </source>
</evidence>
<dbReference type="PANTHER" id="PTHR43253">
    <property type="entry name" value="TRICORN PROTEASE HOMOLOG 2-RELATED"/>
    <property type="match status" value="1"/>
</dbReference>
<comment type="caution">
    <text evidence="12">The sequence shown here is derived from an EMBL/GenBank/DDBJ whole genome shotgun (WGS) entry which is preliminary data.</text>
</comment>
<evidence type="ECO:0000259" key="11">
    <source>
        <dbReference type="SMART" id="SM00245"/>
    </source>
</evidence>
<sequence>MGAFHCSIVIMYQNNNGNAYIMMKIKTLVLAIAAAAAPFVSAYQTEDTRLLRFPDIHKDKVTFVYAGDIYIADTNSGKSQRLTDHIGFETFPKFSPDGRKIAFAAEYNGSRQIYVINADGSGLKQLTYYNDVGPMPPRGGFDYRVMDWTPDGKHIVFRANRTPWGKRMGRPYMVPVDGGLEQPLAIPETGGGMLSPDGSKYVYTPIDREFRTWKRSRGGRAQDVWIYDLENDTSKQLTTDKATDQQPTWVNDSIYFVSDRDYTLNLYKYRDGKSPIKMTDHKDFDVLWPSAGPDAIVYENGGYLYRFDEATKSAKKLNIDVAGVRQYAMPYSKNVSDFIDSMDISHDGKRALFTARGELFSVPVKQGPTRNLSYTPEGREIEASWSPNGRYIAYMSDKTGEYEIYLKDRANNNKTIQLTDNGTIWRFTPIWSADNSKLLFADKNHTLWWIDAKSGDMHKIDTAKYDEDGLTEYTWSPNSEDIVFVKNNENRYASLWHYNIEDKKVTRLTDEMTSERNPTFSPDGNYIYFTSERDYNLTFSSYEFDYMFNNATRIYSVAVNPHIQPLNAFESDELTIQSDDEAKEEGAKKENRIDANGFMSRVVSLSAPAGNYGALTGVEGGVLTLTGGALKLLGNKPDSKLETVAEGVSSYKVAAGGKHLIARAGNNYSVIAPKPKQDLKASQLDLSKMTLKIDPKVEWQQMYVEGWRTLRDWFYDENHHGQDWDAILEKYQPLANAVAHRSDLDYVLSEIAGEINAGHIYVQSGDAPTAERKKHGLLGAEISAHQSGYVKIERIFKGENWHEDYRSPLDETGVNANEGDYIISVNGRSVKDVVNFYELLENTQGEQVELVLSKSPSLEDSWKVTVKPVASEQGLRYMAWVQSRADYVDKLSNGKIGYVHLPNTHYDGNRSLFKNFMPQTTKDALIIDDRYNGGGFIPEHMITWLARKPLNYWKRRGVEPTKTPQFAHEGPKAMLINGYSSSGGDALPYYFRQAGLGKLIGTRTWGGLIGISGNPSLVDGGQVIAATFRILDNDGNWIIENEGVSPDIEVIDRPELVHAGKDPSVERAVKELLKELKDNPKKALSVPPAPTKF</sequence>
<feature type="domain" description="Tail specific protease" evidence="11">
    <location>
        <begin position="867"/>
        <end position="1051"/>
    </location>
</feature>
<evidence type="ECO:0000256" key="5">
    <source>
        <dbReference type="ARBA" id="ARBA00022801"/>
    </source>
</evidence>
<dbReference type="Gene3D" id="2.120.10.60">
    <property type="entry name" value="Tricorn protease N-terminal domain"/>
    <property type="match status" value="1"/>
</dbReference>